<evidence type="ECO:0000313" key="2">
    <source>
        <dbReference type="EMBL" id="MFD0949261.1"/>
    </source>
</evidence>
<accession>A0ABW3HDB2</accession>
<dbReference type="EMBL" id="JBHTIT010000001">
    <property type="protein sequence ID" value="MFD0949261.1"/>
    <property type="molecule type" value="Genomic_DNA"/>
</dbReference>
<evidence type="ECO:0000313" key="3">
    <source>
        <dbReference type="Proteomes" id="UP001597044"/>
    </source>
</evidence>
<keyword evidence="1" id="KW-0472">Membrane</keyword>
<feature type="transmembrane region" description="Helical" evidence="1">
    <location>
        <begin position="68"/>
        <end position="88"/>
    </location>
</feature>
<keyword evidence="3" id="KW-1185">Reference proteome</keyword>
<keyword evidence="1" id="KW-0812">Transmembrane</keyword>
<dbReference type="RefSeq" id="WP_379068741.1">
    <property type="nucleotide sequence ID" value="NZ_JBHTIT010000001.1"/>
</dbReference>
<sequence length="193" mass="21564">MQKLSAIWRFLKDLGAYQALRPYDIYPYFFLSSFALVILVLLAPDYFAQWPGYSALATAGGSAGAGRFLIDASLPVALLYIAIILMKLNRARCHAVNDGMHANTVHRYPLIGAVFFIVQLPLLVLLYEAQDDFVYTLTKSFWVIAYCMPWFSYLAANSFSIIVAAAYEWRQKAAEKSAINAAEKTKVDVSNSP</sequence>
<keyword evidence="1" id="KW-1133">Transmembrane helix</keyword>
<gene>
    <name evidence="2" type="ORF">ACFQ0F_02460</name>
</gene>
<dbReference type="Proteomes" id="UP001597044">
    <property type="component" value="Unassembled WGS sequence"/>
</dbReference>
<protein>
    <submittedName>
        <fullName evidence="2">Uncharacterized protein</fullName>
    </submittedName>
</protein>
<proteinExistence type="predicted"/>
<name>A0ABW3HDB2_9GAMM</name>
<feature type="transmembrane region" description="Helical" evidence="1">
    <location>
        <begin position="141"/>
        <end position="167"/>
    </location>
</feature>
<comment type="caution">
    <text evidence="2">The sequence shown here is derived from an EMBL/GenBank/DDBJ whole genome shotgun (WGS) entry which is preliminary data.</text>
</comment>
<evidence type="ECO:0000256" key="1">
    <source>
        <dbReference type="SAM" id="Phobius"/>
    </source>
</evidence>
<reference evidence="3" key="1">
    <citation type="journal article" date="2019" name="Int. J. Syst. Evol. Microbiol.">
        <title>The Global Catalogue of Microorganisms (GCM) 10K type strain sequencing project: providing services to taxonomists for standard genome sequencing and annotation.</title>
        <authorList>
            <consortium name="The Broad Institute Genomics Platform"/>
            <consortium name="The Broad Institute Genome Sequencing Center for Infectious Disease"/>
            <person name="Wu L."/>
            <person name="Ma J."/>
        </authorList>
    </citation>
    <scope>NUCLEOTIDE SEQUENCE [LARGE SCALE GENOMIC DNA]</scope>
    <source>
        <strain evidence="3">CCUG 63419</strain>
    </source>
</reference>
<feature type="transmembrane region" description="Helical" evidence="1">
    <location>
        <begin position="108"/>
        <end position="129"/>
    </location>
</feature>
<organism evidence="2 3">
    <name type="scientific">Paraperlucidibaca wandonensis</name>
    <dbReference type="NCBI Taxonomy" id="1268273"/>
    <lineage>
        <taxon>Bacteria</taxon>
        <taxon>Pseudomonadati</taxon>
        <taxon>Pseudomonadota</taxon>
        <taxon>Gammaproteobacteria</taxon>
        <taxon>Moraxellales</taxon>
        <taxon>Moraxellaceae</taxon>
        <taxon>Paraperlucidibaca</taxon>
    </lineage>
</organism>
<feature type="transmembrane region" description="Helical" evidence="1">
    <location>
        <begin position="28"/>
        <end position="48"/>
    </location>
</feature>